<dbReference type="GO" id="GO:0060754">
    <property type="term" value="P:positive regulation of mast cell chemotaxis"/>
    <property type="evidence" value="ECO:0007669"/>
    <property type="project" value="TreeGrafter"/>
</dbReference>
<dbReference type="InterPro" id="IPR029034">
    <property type="entry name" value="Cystine-knot_cytokine"/>
</dbReference>
<dbReference type="InterPro" id="IPR050507">
    <property type="entry name" value="PDGF/VEGF_growth_factor"/>
</dbReference>
<dbReference type="OrthoDB" id="6370328at2759"/>
<evidence type="ECO:0000256" key="7">
    <source>
        <dbReference type="ARBA" id="ARBA00023180"/>
    </source>
</evidence>
<dbReference type="GO" id="GO:0038084">
    <property type="term" value="P:vascular endothelial growth factor signaling pathway"/>
    <property type="evidence" value="ECO:0007669"/>
    <property type="project" value="TreeGrafter"/>
</dbReference>
<dbReference type="GO" id="GO:0045766">
    <property type="term" value="P:positive regulation of angiogenesis"/>
    <property type="evidence" value="ECO:0007669"/>
    <property type="project" value="TreeGrafter"/>
</dbReference>
<dbReference type="SUPFAM" id="SSF57501">
    <property type="entry name" value="Cystine-knot cytokines"/>
    <property type="match status" value="1"/>
</dbReference>
<dbReference type="Gene3D" id="2.10.160.10">
    <property type="entry name" value="Vascular endothelial growth factor, heparin-binding domain"/>
    <property type="match status" value="1"/>
</dbReference>
<comment type="similarity">
    <text evidence="1 9">Belongs to the PDGF/VEGF growth factor family.</text>
</comment>
<dbReference type="InterPro" id="IPR036841">
    <property type="entry name" value="VEGF_C_sf"/>
</dbReference>
<dbReference type="Pfam" id="PF14554">
    <property type="entry name" value="VEGF_C"/>
    <property type="match status" value="1"/>
</dbReference>
<evidence type="ECO:0000256" key="6">
    <source>
        <dbReference type="ARBA" id="ARBA00023157"/>
    </source>
</evidence>
<dbReference type="GO" id="GO:0001666">
    <property type="term" value="P:response to hypoxia"/>
    <property type="evidence" value="ECO:0007669"/>
    <property type="project" value="TreeGrafter"/>
</dbReference>
<dbReference type="PANTHER" id="PTHR12025">
    <property type="entry name" value="VASCULAR ENDOTHELIAL GROWTH FACTOR"/>
    <property type="match status" value="1"/>
</dbReference>
<feature type="region of interest" description="Disordered" evidence="10">
    <location>
        <begin position="1"/>
        <end position="56"/>
    </location>
</feature>
<evidence type="ECO:0000256" key="1">
    <source>
        <dbReference type="ARBA" id="ARBA00006686"/>
    </source>
</evidence>
<gene>
    <name evidence="12" type="primary">vegfaa</name>
    <name evidence="12" type="ORF">DAT39_020048</name>
</gene>
<dbReference type="AlphaFoldDB" id="A0A8J4T7G3"/>
<feature type="domain" description="Platelet-derived growth factor (PDGF) family profile" evidence="11">
    <location>
        <begin position="104"/>
        <end position="200"/>
    </location>
</feature>
<feature type="compositionally biased region" description="Polar residues" evidence="10">
    <location>
        <begin position="1"/>
        <end position="17"/>
    </location>
</feature>
<dbReference type="GO" id="GO:0008201">
    <property type="term" value="F:heparin binding"/>
    <property type="evidence" value="ECO:0007669"/>
    <property type="project" value="InterPro"/>
</dbReference>
<evidence type="ECO:0000256" key="10">
    <source>
        <dbReference type="SAM" id="MobiDB-lite"/>
    </source>
</evidence>
<organism evidence="12 13">
    <name type="scientific">Clarias magur</name>
    <name type="common">Asian catfish</name>
    <name type="synonym">Macropteronotus magur</name>
    <dbReference type="NCBI Taxonomy" id="1594786"/>
    <lineage>
        <taxon>Eukaryota</taxon>
        <taxon>Metazoa</taxon>
        <taxon>Chordata</taxon>
        <taxon>Craniata</taxon>
        <taxon>Vertebrata</taxon>
        <taxon>Euteleostomi</taxon>
        <taxon>Actinopterygii</taxon>
        <taxon>Neopterygii</taxon>
        <taxon>Teleostei</taxon>
        <taxon>Ostariophysi</taxon>
        <taxon>Siluriformes</taxon>
        <taxon>Clariidae</taxon>
        <taxon>Clarias</taxon>
    </lineage>
</organism>
<evidence type="ECO:0000256" key="4">
    <source>
        <dbReference type="ARBA" id="ARBA00022782"/>
    </source>
</evidence>
<reference evidence="12" key="1">
    <citation type="submission" date="2020-07" db="EMBL/GenBank/DDBJ databases">
        <title>Clarias magur genome sequencing, assembly and annotation.</title>
        <authorList>
            <person name="Kushwaha B."/>
            <person name="Kumar R."/>
            <person name="Das P."/>
            <person name="Joshi C.G."/>
            <person name="Kumar D."/>
            <person name="Nagpure N.S."/>
            <person name="Pandey M."/>
            <person name="Agarwal S."/>
            <person name="Srivastava S."/>
            <person name="Singh M."/>
            <person name="Sahoo L."/>
            <person name="Jayasankar P."/>
            <person name="Meher P.K."/>
            <person name="Koringa P.G."/>
            <person name="Iquebal M.A."/>
            <person name="Das S.P."/>
            <person name="Bit A."/>
            <person name="Patnaik S."/>
            <person name="Patel N."/>
            <person name="Shah T.M."/>
            <person name="Hinsu A."/>
            <person name="Jena J.K."/>
        </authorList>
    </citation>
    <scope>NUCLEOTIDE SEQUENCE</scope>
    <source>
        <strain evidence="12">CIFAMagur01</strain>
        <tissue evidence="12">Testis</tissue>
    </source>
</reference>
<keyword evidence="6" id="KW-1015">Disulfide bond</keyword>
<evidence type="ECO:0000256" key="2">
    <source>
        <dbReference type="ARBA" id="ARBA00022473"/>
    </source>
</evidence>
<dbReference type="InterPro" id="IPR027928">
    <property type="entry name" value="VEGF_C"/>
</dbReference>
<protein>
    <submittedName>
        <fullName evidence="12">Vascular endothelial growth factor A-A-like isoform X1</fullName>
    </submittedName>
</protein>
<dbReference type="PANTHER" id="PTHR12025:SF5">
    <property type="entry name" value="VASCULAR ENDOTHELIAL GROWTH FACTOR A, LONG FORM"/>
    <property type="match status" value="1"/>
</dbReference>
<dbReference type="GO" id="GO:0050930">
    <property type="term" value="P:induction of positive chemotaxis"/>
    <property type="evidence" value="ECO:0007669"/>
    <property type="project" value="TreeGrafter"/>
</dbReference>
<keyword evidence="5 9" id="KW-0339">Growth factor</keyword>
<dbReference type="GO" id="GO:0008083">
    <property type="term" value="F:growth factor activity"/>
    <property type="evidence" value="ECO:0007669"/>
    <property type="project" value="UniProtKB-KW"/>
</dbReference>
<feature type="non-terminal residue" evidence="12">
    <location>
        <position position="1"/>
    </location>
</feature>
<dbReference type="FunFam" id="2.10.160.10:FF:000001">
    <property type="entry name" value="Vascular endothelial growth factor A"/>
    <property type="match status" value="1"/>
</dbReference>
<keyword evidence="4" id="KW-0221">Differentiation</keyword>
<dbReference type="InterPro" id="IPR000072">
    <property type="entry name" value="PDGF/VEGF_dom"/>
</dbReference>
<evidence type="ECO:0000256" key="5">
    <source>
        <dbReference type="ARBA" id="ARBA00023030"/>
    </source>
</evidence>
<proteinExistence type="inferred from homology"/>
<dbReference type="Proteomes" id="UP000727407">
    <property type="component" value="Unassembled WGS sequence"/>
</dbReference>
<dbReference type="CDD" id="cd00135">
    <property type="entry name" value="PDGF"/>
    <property type="match status" value="1"/>
</dbReference>
<dbReference type="GO" id="GO:0051781">
    <property type="term" value="P:positive regulation of cell division"/>
    <property type="evidence" value="ECO:0007669"/>
    <property type="project" value="UniProtKB-KW"/>
</dbReference>
<keyword evidence="8" id="KW-0497">Mitogen</keyword>
<dbReference type="GO" id="GO:0016020">
    <property type="term" value="C:membrane"/>
    <property type="evidence" value="ECO:0007669"/>
    <property type="project" value="InterPro"/>
</dbReference>
<dbReference type="GO" id="GO:0048010">
    <property type="term" value="P:vascular endothelial growth factor receptor signaling pathway"/>
    <property type="evidence" value="ECO:0007669"/>
    <property type="project" value="TreeGrafter"/>
</dbReference>
<comment type="caution">
    <text evidence="12">The sequence shown here is derived from an EMBL/GenBank/DDBJ whole genome shotgun (WGS) entry which is preliminary data.</text>
</comment>
<dbReference type="GO" id="GO:0030154">
    <property type="term" value="P:cell differentiation"/>
    <property type="evidence" value="ECO:0007669"/>
    <property type="project" value="UniProtKB-KW"/>
</dbReference>
<dbReference type="GO" id="GO:0042056">
    <property type="term" value="F:chemoattractant activity"/>
    <property type="evidence" value="ECO:0007669"/>
    <property type="project" value="TreeGrafter"/>
</dbReference>
<dbReference type="GO" id="GO:0005615">
    <property type="term" value="C:extracellular space"/>
    <property type="evidence" value="ECO:0007669"/>
    <property type="project" value="TreeGrafter"/>
</dbReference>
<evidence type="ECO:0000256" key="8">
    <source>
        <dbReference type="ARBA" id="ARBA00023246"/>
    </source>
</evidence>
<dbReference type="SUPFAM" id="SSF57593">
    <property type="entry name" value="Heparin-binding domain from vascular endothelial growth factor"/>
    <property type="match status" value="1"/>
</dbReference>
<evidence type="ECO:0000256" key="3">
    <source>
        <dbReference type="ARBA" id="ARBA00022657"/>
    </source>
</evidence>
<keyword evidence="2" id="KW-0217">Developmental protein</keyword>
<sequence>MTSDQSARTISCAQSQKKNPELKPLEERVVLYTEREARRENREHSHTHTHRLHGEELSYTHTPAETCREEQKRLNRVESPVGGTGSDPEPAAAYIPKDGKSKNEVVAFMEVYSKSRCNPRETLVQVQDEYPHDTHLTYLPSCVVLQRCGGCCNDEALECVASHTRNVTLELYRVKPGVGEHKTLLSFTEHTHCLCKPKPEVLKTKKEYRCTPCSERKKHWFVQDPLSCRCSCTLSQSQCRSRQLELNERAC</sequence>
<keyword evidence="13" id="KW-1185">Reference proteome</keyword>
<evidence type="ECO:0000259" key="11">
    <source>
        <dbReference type="PROSITE" id="PS50278"/>
    </source>
</evidence>
<evidence type="ECO:0000256" key="9">
    <source>
        <dbReference type="RuleBase" id="RU003818"/>
    </source>
</evidence>
<dbReference type="PROSITE" id="PS50278">
    <property type="entry name" value="PDGF_2"/>
    <property type="match status" value="1"/>
</dbReference>
<dbReference type="Pfam" id="PF00341">
    <property type="entry name" value="PDGF"/>
    <property type="match status" value="1"/>
</dbReference>
<dbReference type="PROSITE" id="PS00249">
    <property type="entry name" value="PDGF_1"/>
    <property type="match status" value="1"/>
</dbReference>
<keyword evidence="7" id="KW-0325">Glycoprotein</keyword>
<accession>A0A8J4T7G3</accession>
<dbReference type="InterPro" id="IPR023581">
    <property type="entry name" value="PD_growth_factor_CS"/>
</dbReference>
<feature type="compositionally biased region" description="Basic and acidic residues" evidence="10">
    <location>
        <begin position="18"/>
        <end position="56"/>
    </location>
</feature>
<dbReference type="SMART" id="SM00141">
    <property type="entry name" value="PDGF"/>
    <property type="match status" value="1"/>
</dbReference>
<name>A0A8J4T7G3_CLAMG</name>
<dbReference type="EMBL" id="QNUK01000704">
    <property type="protein sequence ID" value="KAF5890260.1"/>
    <property type="molecule type" value="Genomic_DNA"/>
</dbReference>
<dbReference type="GO" id="GO:0002040">
    <property type="term" value="P:sprouting angiogenesis"/>
    <property type="evidence" value="ECO:0007669"/>
    <property type="project" value="TreeGrafter"/>
</dbReference>
<keyword evidence="3" id="KW-0037">Angiogenesis</keyword>
<evidence type="ECO:0000313" key="13">
    <source>
        <dbReference type="Proteomes" id="UP000727407"/>
    </source>
</evidence>
<dbReference type="GO" id="GO:0005172">
    <property type="term" value="F:vascular endothelial growth factor receptor binding"/>
    <property type="evidence" value="ECO:0007669"/>
    <property type="project" value="TreeGrafter"/>
</dbReference>
<evidence type="ECO:0000313" key="12">
    <source>
        <dbReference type="EMBL" id="KAF5890260.1"/>
    </source>
</evidence>
<dbReference type="Gene3D" id="2.10.90.10">
    <property type="entry name" value="Cystine-knot cytokines"/>
    <property type="match status" value="1"/>
</dbReference>
<dbReference type="GO" id="GO:0001938">
    <property type="term" value="P:positive regulation of endothelial cell proliferation"/>
    <property type="evidence" value="ECO:0007669"/>
    <property type="project" value="TreeGrafter"/>
</dbReference>